<accession>A0A5N5J039</accession>
<evidence type="ECO:0000313" key="4">
    <source>
        <dbReference type="Proteomes" id="UP000326939"/>
    </source>
</evidence>
<comment type="caution">
    <text evidence="3">The sequence shown here is derived from an EMBL/GenBank/DDBJ whole genome shotgun (WGS) entry which is preliminary data.</text>
</comment>
<evidence type="ECO:0000259" key="2">
    <source>
        <dbReference type="Pfam" id="PF01582"/>
    </source>
</evidence>
<dbReference type="AlphaFoldDB" id="A0A5N5J039"/>
<dbReference type="EMBL" id="VDCV01000019">
    <property type="protein sequence ID" value="KAB5512749.1"/>
    <property type="molecule type" value="Genomic_DNA"/>
</dbReference>
<dbReference type="InterPro" id="IPR002182">
    <property type="entry name" value="NB-ARC"/>
</dbReference>
<dbReference type="Proteomes" id="UP000326939">
    <property type="component" value="Chromosome 19"/>
</dbReference>
<dbReference type="GO" id="GO:0007165">
    <property type="term" value="P:signal transduction"/>
    <property type="evidence" value="ECO:0007669"/>
    <property type="project" value="InterPro"/>
</dbReference>
<name>A0A5N5J039_9ROSI</name>
<protein>
    <submittedName>
        <fullName evidence="3">Uncharacterized protein</fullName>
    </submittedName>
</protein>
<gene>
    <name evidence="3" type="ORF">DKX38_029777</name>
</gene>
<proteinExistence type="predicted"/>
<dbReference type="InterPro" id="IPR027417">
    <property type="entry name" value="P-loop_NTPase"/>
</dbReference>
<dbReference type="InterPro" id="IPR035897">
    <property type="entry name" value="Toll_tir_struct_dom_sf"/>
</dbReference>
<dbReference type="GO" id="GO:0043531">
    <property type="term" value="F:ADP binding"/>
    <property type="evidence" value="ECO:0007669"/>
    <property type="project" value="InterPro"/>
</dbReference>
<keyword evidence="4" id="KW-1185">Reference proteome</keyword>
<reference evidence="4" key="1">
    <citation type="journal article" date="2019" name="Gigascience">
        <title>De novo genome assembly of the endangered Acer yangbiense, a plant species with extremely small populations endemic to Yunnan Province, China.</title>
        <authorList>
            <person name="Yang J."/>
            <person name="Wariss H.M."/>
            <person name="Tao L."/>
            <person name="Zhang R."/>
            <person name="Yun Q."/>
            <person name="Hollingsworth P."/>
            <person name="Dao Z."/>
            <person name="Luo G."/>
            <person name="Guo H."/>
            <person name="Ma Y."/>
            <person name="Sun W."/>
        </authorList>
    </citation>
    <scope>NUCLEOTIDE SEQUENCE [LARGE SCALE GENOMIC DNA]</scope>
    <source>
        <strain evidence="4">cv. br00</strain>
    </source>
</reference>
<dbReference type="Gene3D" id="3.40.50.300">
    <property type="entry name" value="P-loop containing nucleotide triphosphate hydrolases"/>
    <property type="match status" value="2"/>
</dbReference>
<evidence type="ECO:0000313" key="3">
    <source>
        <dbReference type="EMBL" id="KAB5512749.1"/>
    </source>
</evidence>
<dbReference type="Pfam" id="PF00931">
    <property type="entry name" value="NB-ARC"/>
    <property type="match status" value="1"/>
</dbReference>
<dbReference type="GO" id="GO:0006811">
    <property type="term" value="P:monoatomic ion transport"/>
    <property type="evidence" value="ECO:0007669"/>
    <property type="project" value="InterPro"/>
</dbReference>
<feature type="domain" description="TIR" evidence="2">
    <location>
        <begin position="322"/>
        <end position="376"/>
    </location>
</feature>
<dbReference type="InterPro" id="IPR044849">
    <property type="entry name" value="CASTOR/POLLUX/SYM8-like"/>
</dbReference>
<dbReference type="PANTHER" id="PTHR31563:SF1">
    <property type="entry name" value="ION CHANNEL CASTOR-RELATED"/>
    <property type="match status" value="1"/>
</dbReference>
<dbReference type="PANTHER" id="PTHR31563">
    <property type="entry name" value="ION CHANNEL POLLUX-RELATED"/>
    <property type="match status" value="1"/>
</dbReference>
<evidence type="ECO:0000259" key="1">
    <source>
        <dbReference type="Pfam" id="PF00931"/>
    </source>
</evidence>
<dbReference type="Gene3D" id="3.40.50.10140">
    <property type="entry name" value="Toll/interleukin-1 receptor homology (TIR) domain"/>
    <property type="match status" value="1"/>
</dbReference>
<dbReference type="Pfam" id="PF01582">
    <property type="entry name" value="TIR"/>
    <property type="match status" value="1"/>
</dbReference>
<sequence length="515" mass="57479">MHIARPARMPQKILLCGWRRDIDDMIVVSSFLKPLIFSFLRLDAAGMERKSTQRLYYSKVCRKDIILWLEMRHGRYDYGAGCISSTRLENIQLVNREGNAVIRRQLESLPLHSFDSILILADESVEDSAIQADSRSLATLLLIRDIQIRVQCGLENEHFVGLHSGHVTVGAIQGKGCVDGQQGRLMVLSVGFGPENLNQTCGNISAHDGQAYCIPDRPVKNWWLEHDGCIVHPYCGNEIGFHDLCKSVQDEKQHNIEGNELQIRQADLYLSEGDELSFYEVVLRARQRREIVIGYRAANAERAVINPPAKTERRRLVKKKPLTMDKVQSFRDALTDAANLAGMSSGKSELESEFIEKIFGDVLNKLHGMSSSHTTGLFGIDVRVNKVESQDVLIVGIWGMGGIGQTTIAKAVCNKKKPLTMDKVQSFRDALTDAANLAGWSLGKSELESEFIEKIVGDVMKSLFEIDVRVNKVESLLNMESQDVLIVGIWGMGGIGKTTIAEAVCNKDDYKSCRD</sequence>
<feature type="domain" description="NB-ARC" evidence="1">
    <location>
        <begin position="470"/>
        <end position="509"/>
    </location>
</feature>
<dbReference type="InterPro" id="IPR000157">
    <property type="entry name" value="TIR_dom"/>
</dbReference>
<organism evidence="3 4">
    <name type="scientific">Salix brachista</name>
    <dbReference type="NCBI Taxonomy" id="2182728"/>
    <lineage>
        <taxon>Eukaryota</taxon>
        <taxon>Viridiplantae</taxon>
        <taxon>Streptophyta</taxon>
        <taxon>Embryophyta</taxon>
        <taxon>Tracheophyta</taxon>
        <taxon>Spermatophyta</taxon>
        <taxon>Magnoliopsida</taxon>
        <taxon>eudicotyledons</taxon>
        <taxon>Gunneridae</taxon>
        <taxon>Pentapetalae</taxon>
        <taxon>rosids</taxon>
        <taxon>fabids</taxon>
        <taxon>Malpighiales</taxon>
        <taxon>Salicaceae</taxon>
        <taxon>Saliceae</taxon>
        <taxon>Salix</taxon>
    </lineage>
</organism>
<dbReference type="SUPFAM" id="SSF52540">
    <property type="entry name" value="P-loop containing nucleoside triphosphate hydrolases"/>
    <property type="match status" value="2"/>
</dbReference>